<dbReference type="PANTHER" id="PTHR38037:SF2">
    <property type="entry name" value="ATP-DEPENDENT ZINC PROTEASE DOMAIN-CONTAINING PROTEIN-RELATED"/>
    <property type="match status" value="1"/>
</dbReference>
<keyword evidence="3" id="KW-1185">Reference proteome</keyword>
<proteinExistence type="predicted"/>
<dbReference type="RefSeq" id="WP_320005296.1">
    <property type="nucleotide sequence ID" value="NZ_JAUHJS010000008.1"/>
</dbReference>
<protein>
    <submittedName>
        <fullName evidence="2">RimK/LysX family protein</fullName>
    </submittedName>
</protein>
<dbReference type="InterPro" id="IPR008503">
    <property type="entry name" value="Asp_endopeptidase"/>
</dbReference>
<gene>
    <name evidence="2" type="ORF">QWY31_14700</name>
</gene>
<reference evidence="2" key="1">
    <citation type="submission" date="2023-06" db="EMBL/GenBank/DDBJ databases">
        <title>Cytophagales bacterium Strain LB-30, isolated from soil.</title>
        <authorList>
            <person name="Liu B."/>
        </authorList>
    </citation>
    <scope>NUCLEOTIDE SEQUENCE</scope>
    <source>
        <strain evidence="2">LB-30</strain>
    </source>
</reference>
<sequence length="163" mass="18798">MAPKKQKTERKVIGRIDKIDLPDLDVWDIPAKVDTGAFTCSIHCAEILEIEKEGKRWISFLIPESEQLDSFKRYQSDKFTQRIVKSSSGHTENRYVIKTTLRLFGEDLKAEFTLSDRSSMRYPVLLGRKVLQARYVVDVAKKNQSYKTKKNTAHAPSHTLKKP</sequence>
<dbReference type="PANTHER" id="PTHR38037">
    <property type="entry name" value="ZN_PROTEASE DOMAIN-CONTAINING PROTEIN"/>
    <property type="match status" value="1"/>
</dbReference>
<evidence type="ECO:0000259" key="1">
    <source>
        <dbReference type="Pfam" id="PF05618"/>
    </source>
</evidence>
<dbReference type="InterPro" id="IPR021109">
    <property type="entry name" value="Peptidase_aspartic_dom_sf"/>
</dbReference>
<dbReference type="Pfam" id="PF05618">
    <property type="entry name" value="Zn_protease"/>
    <property type="match status" value="1"/>
</dbReference>
<accession>A0ABT8F8Z4</accession>
<dbReference type="EMBL" id="JAUHJS010000008">
    <property type="protein sequence ID" value="MDN4166758.1"/>
    <property type="molecule type" value="Genomic_DNA"/>
</dbReference>
<dbReference type="Gene3D" id="2.40.70.10">
    <property type="entry name" value="Acid Proteases"/>
    <property type="match status" value="1"/>
</dbReference>
<evidence type="ECO:0000313" key="2">
    <source>
        <dbReference type="EMBL" id="MDN4166758.1"/>
    </source>
</evidence>
<evidence type="ECO:0000313" key="3">
    <source>
        <dbReference type="Proteomes" id="UP001168552"/>
    </source>
</evidence>
<feature type="domain" description="Retropepsin-like aspartic endopeptidase" evidence="1">
    <location>
        <begin position="12"/>
        <end position="143"/>
    </location>
</feature>
<organism evidence="2 3">
    <name type="scientific">Shiella aurantiaca</name>
    <dbReference type="NCBI Taxonomy" id="3058365"/>
    <lineage>
        <taxon>Bacteria</taxon>
        <taxon>Pseudomonadati</taxon>
        <taxon>Bacteroidota</taxon>
        <taxon>Cytophagia</taxon>
        <taxon>Cytophagales</taxon>
        <taxon>Shiellaceae</taxon>
        <taxon>Shiella</taxon>
    </lineage>
</organism>
<name>A0ABT8F8Z4_9BACT</name>
<dbReference type="Proteomes" id="UP001168552">
    <property type="component" value="Unassembled WGS sequence"/>
</dbReference>
<comment type="caution">
    <text evidence="2">The sequence shown here is derived from an EMBL/GenBank/DDBJ whole genome shotgun (WGS) entry which is preliminary data.</text>
</comment>
<dbReference type="SUPFAM" id="SSF50630">
    <property type="entry name" value="Acid proteases"/>
    <property type="match status" value="1"/>
</dbReference>